<evidence type="ECO:0000259" key="18">
    <source>
        <dbReference type="PROSITE" id="PS50109"/>
    </source>
</evidence>
<dbReference type="InterPro" id="IPR036097">
    <property type="entry name" value="HisK_dim/P_sf"/>
</dbReference>
<evidence type="ECO:0000256" key="5">
    <source>
        <dbReference type="ARBA" id="ARBA00022519"/>
    </source>
</evidence>
<organism evidence="19 20">
    <name type="scientific">Zobellella denitrificans</name>
    <dbReference type="NCBI Taxonomy" id="347534"/>
    <lineage>
        <taxon>Bacteria</taxon>
        <taxon>Pseudomonadati</taxon>
        <taxon>Pseudomonadota</taxon>
        <taxon>Gammaproteobacteria</taxon>
        <taxon>Aeromonadales</taxon>
        <taxon>Aeromonadaceae</taxon>
        <taxon>Zobellella</taxon>
    </lineage>
</organism>
<comment type="catalytic activity">
    <reaction evidence="1">
        <text>ATP + protein L-histidine = ADP + protein N-phospho-L-histidine.</text>
        <dbReference type="EC" id="2.7.13.3"/>
    </reaction>
</comment>
<dbReference type="Gene3D" id="3.30.565.10">
    <property type="entry name" value="Histidine kinase-like ATPase, C-terminal domain"/>
    <property type="match status" value="1"/>
</dbReference>
<evidence type="ECO:0000256" key="3">
    <source>
        <dbReference type="ARBA" id="ARBA00012438"/>
    </source>
</evidence>
<keyword evidence="10 19" id="KW-0418">Kinase</keyword>
<feature type="transmembrane region" description="Helical" evidence="17">
    <location>
        <begin position="348"/>
        <end position="370"/>
    </location>
</feature>
<evidence type="ECO:0000256" key="14">
    <source>
        <dbReference type="ARBA" id="ARBA00023136"/>
    </source>
</evidence>
<dbReference type="PANTHER" id="PTHR43065:SF46">
    <property type="entry name" value="C4-DICARBOXYLATE TRANSPORT SENSOR PROTEIN DCTB"/>
    <property type="match status" value="1"/>
</dbReference>
<dbReference type="InterPro" id="IPR017055">
    <property type="entry name" value="Sig_transdc_His_kinase_DctB"/>
</dbReference>
<dbReference type="EC" id="2.7.13.3" evidence="3"/>
<evidence type="ECO:0000313" key="19">
    <source>
        <dbReference type="EMBL" id="ATG75325.1"/>
    </source>
</evidence>
<dbReference type="InterPro" id="IPR029151">
    <property type="entry name" value="Sensor-like_sf"/>
</dbReference>
<gene>
    <name evidence="19" type="ORF">AN401_16875</name>
</gene>
<evidence type="ECO:0000256" key="6">
    <source>
        <dbReference type="ARBA" id="ARBA00022553"/>
    </source>
</evidence>
<dbReference type="EMBL" id="CP012621">
    <property type="protein sequence ID" value="ATG75325.1"/>
    <property type="molecule type" value="Genomic_DNA"/>
</dbReference>
<dbReference type="Pfam" id="PF02518">
    <property type="entry name" value="HATPase_c"/>
    <property type="match status" value="1"/>
</dbReference>
<dbReference type="Proteomes" id="UP000217763">
    <property type="component" value="Chromosome"/>
</dbReference>
<keyword evidence="7" id="KW-0808">Transferase</keyword>
<keyword evidence="6" id="KW-0597">Phosphoprotein</keyword>
<keyword evidence="9" id="KW-0547">Nucleotide-binding</keyword>
<feature type="coiled-coil region" evidence="16">
    <location>
        <begin position="376"/>
        <end position="425"/>
    </location>
</feature>
<keyword evidence="14 17" id="KW-0472">Membrane</keyword>
<dbReference type="CDD" id="cd00082">
    <property type="entry name" value="HisKA"/>
    <property type="match status" value="1"/>
</dbReference>
<dbReference type="InterPro" id="IPR005467">
    <property type="entry name" value="His_kinase_dom"/>
</dbReference>
<protein>
    <recommendedName>
        <fullName evidence="15">C4-dicarboxylate transport sensor protein DctB</fullName>
        <ecNumber evidence="3">2.7.13.3</ecNumber>
    </recommendedName>
</protein>
<dbReference type="SUPFAM" id="SSF55874">
    <property type="entry name" value="ATPase domain of HSP90 chaperone/DNA topoisomerase II/histidine kinase"/>
    <property type="match status" value="1"/>
</dbReference>
<keyword evidence="5" id="KW-0997">Cell inner membrane</keyword>
<evidence type="ECO:0000256" key="2">
    <source>
        <dbReference type="ARBA" id="ARBA00004429"/>
    </source>
</evidence>
<keyword evidence="4" id="KW-1003">Cell membrane</keyword>
<dbReference type="SUPFAM" id="SSF47384">
    <property type="entry name" value="Homodimeric domain of signal transducing histidine kinase"/>
    <property type="match status" value="1"/>
</dbReference>
<reference evidence="20" key="1">
    <citation type="submission" date="2015-09" db="EMBL/GenBank/DDBJ databases">
        <authorList>
            <person name="Shao Z."/>
            <person name="Wang L."/>
        </authorList>
    </citation>
    <scope>NUCLEOTIDE SEQUENCE [LARGE SCALE GENOMIC DNA]</scope>
    <source>
        <strain evidence="20">F13-1</strain>
    </source>
</reference>
<keyword evidence="16" id="KW-0175">Coiled coil</keyword>
<dbReference type="Gene3D" id="3.30.450.20">
    <property type="entry name" value="PAS domain"/>
    <property type="match status" value="3"/>
</dbReference>
<keyword evidence="11" id="KW-0067">ATP-binding</keyword>
<keyword evidence="8 17" id="KW-0812">Transmembrane</keyword>
<evidence type="ECO:0000256" key="1">
    <source>
        <dbReference type="ARBA" id="ARBA00000085"/>
    </source>
</evidence>
<dbReference type="SMART" id="SM00387">
    <property type="entry name" value="HATPase_c"/>
    <property type="match status" value="1"/>
</dbReference>
<dbReference type="PROSITE" id="PS50109">
    <property type="entry name" value="HIS_KIN"/>
    <property type="match status" value="1"/>
</dbReference>
<dbReference type="AlphaFoldDB" id="A0A291HT46"/>
<dbReference type="SUPFAM" id="SSF103190">
    <property type="entry name" value="Sensory domain-like"/>
    <property type="match status" value="1"/>
</dbReference>
<dbReference type="FunFam" id="1.10.287.130:FF:000049">
    <property type="entry name" value="C4-dicarboxylate transport sensor protein DctB"/>
    <property type="match status" value="1"/>
</dbReference>
<feature type="domain" description="Histidine kinase" evidence="18">
    <location>
        <begin position="437"/>
        <end position="648"/>
    </location>
</feature>
<sequence length="655" mass="72841">MKRTYAALSAAGTGRRNLLLLLLLLGMALLAYLLYGTARLQAMAQIREQADANLNRYILSLQHQLDRHKDLPRLLANQQQLIALLQDPDNPHKTDQANRYLAWVNDTMGATDSYLIATNGITLAASNWDQPRPFTGNDYSFRPYFQQAMEGGPGRYFALGNTSRVRGYFFSHPVMQGEEIIGVTVVKVDLEDVEEDWSDPLQDILVMDEDGVIFISTRAHWRFRTLGQLPGYEHILASRQYGNHELRQLQALAAGRPPALAGLLSEADVARIRASQRYGSAPLLPLDIVRREATAQGDLLLTLIDQPPSSDGLDPQPTGHYLLVSRLLPEAGMRVAVLASLRPLETSVFRTLAVGLTFYLVVAALALFLVARHRLKKRYEAELQRAHEALELRVEQRTRELTEANRRLQQEMEQHHQTQNQLIQTAKLAVLGQLSAGINHELSQPLTAIRHYADNGRKLLERGKAGSVATNLEEIAGLAGRMATILQPLREFARQNGDLGQSVNLQHLRQGVMVIMGSQLEQQGARIDWPDDLGGVWVRGDIGRLEQVLVNLISNALQAMAGQAEPRIEVGLCTTDEEVQLTLRDHGPGLAEHALEHIFEPFYTTKSAGLGLGLSISHRIVQSLDGRLEARNHPGGGALFTLTLKRTRAHEQEPR</sequence>
<keyword evidence="20" id="KW-1185">Reference proteome</keyword>
<evidence type="ECO:0000256" key="13">
    <source>
        <dbReference type="ARBA" id="ARBA00023012"/>
    </source>
</evidence>
<dbReference type="GO" id="GO:0000155">
    <property type="term" value="F:phosphorelay sensor kinase activity"/>
    <property type="evidence" value="ECO:0007669"/>
    <property type="project" value="InterPro"/>
</dbReference>
<keyword evidence="13" id="KW-0902">Two-component regulatory system</keyword>
<keyword evidence="12 17" id="KW-1133">Transmembrane helix</keyword>
<evidence type="ECO:0000256" key="9">
    <source>
        <dbReference type="ARBA" id="ARBA00022741"/>
    </source>
</evidence>
<dbReference type="InterPro" id="IPR036890">
    <property type="entry name" value="HATPase_C_sf"/>
</dbReference>
<evidence type="ECO:0000256" key="8">
    <source>
        <dbReference type="ARBA" id="ARBA00022692"/>
    </source>
</evidence>
<evidence type="ECO:0000256" key="11">
    <source>
        <dbReference type="ARBA" id="ARBA00022840"/>
    </source>
</evidence>
<dbReference type="InterPro" id="IPR003661">
    <property type="entry name" value="HisK_dim/P_dom"/>
</dbReference>
<evidence type="ECO:0000256" key="10">
    <source>
        <dbReference type="ARBA" id="ARBA00022777"/>
    </source>
</evidence>
<dbReference type="GO" id="GO:0005524">
    <property type="term" value="F:ATP binding"/>
    <property type="evidence" value="ECO:0007669"/>
    <property type="project" value="UniProtKB-KW"/>
</dbReference>
<dbReference type="GO" id="GO:0005886">
    <property type="term" value="C:plasma membrane"/>
    <property type="evidence" value="ECO:0007669"/>
    <property type="project" value="UniProtKB-SubCell"/>
</dbReference>
<dbReference type="InterPro" id="IPR033479">
    <property type="entry name" value="dCache_1"/>
</dbReference>
<dbReference type="InterPro" id="IPR003594">
    <property type="entry name" value="HATPase_dom"/>
</dbReference>
<name>A0A291HT46_9GAMM</name>
<dbReference type="PRINTS" id="PR00344">
    <property type="entry name" value="BCTRLSENSOR"/>
</dbReference>
<evidence type="ECO:0000256" key="15">
    <source>
        <dbReference type="ARBA" id="ARBA00073143"/>
    </source>
</evidence>
<evidence type="ECO:0000313" key="20">
    <source>
        <dbReference type="Proteomes" id="UP000217763"/>
    </source>
</evidence>
<dbReference type="RefSeq" id="WP_232513341.1">
    <property type="nucleotide sequence ID" value="NZ_CP012621.1"/>
</dbReference>
<evidence type="ECO:0000256" key="4">
    <source>
        <dbReference type="ARBA" id="ARBA00022475"/>
    </source>
</evidence>
<dbReference type="PIRSF" id="PIRSF036431">
    <property type="entry name" value="STHK_DctB"/>
    <property type="match status" value="1"/>
</dbReference>
<dbReference type="KEGG" id="zdf:AN401_16875"/>
<comment type="subcellular location">
    <subcellularLocation>
        <location evidence="2">Cell inner membrane</location>
        <topology evidence="2">Multi-pass membrane protein</topology>
    </subcellularLocation>
</comment>
<evidence type="ECO:0000256" key="16">
    <source>
        <dbReference type="SAM" id="Coils"/>
    </source>
</evidence>
<accession>A0A291HT46</accession>
<dbReference type="Gene3D" id="1.10.287.130">
    <property type="match status" value="1"/>
</dbReference>
<dbReference type="Pfam" id="PF02743">
    <property type="entry name" value="dCache_1"/>
    <property type="match status" value="1"/>
</dbReference>
<evidence type="ECO:0000256" key="17">
    <source>
        <dbReference type="SAM" id="Phobius"/>
    </source>
</evidence>
<dbReference type="SMART" id="SM00388">
    <property type="entry name" value="HisKA"/>
    <property type="match status" value="1"/>
</dbReference>
<proteinExistence type="predicted"/>
<evidence type="ECO:0000256" key="7">
    <source>
        <dbReference type="ARBA" id="ARBA00022679"/>
    </source>
</evidence>
<dbReference type="InterPro" id="IPR004358">
    <property type="entry name" value="Sig_transdc_His_kin-like_C"/>
</dbReference>
<evidence type="ECO:0000256" key="12">
    <source>
        <dbReference type="ARBA" id="ARBA00022989"/>
    </source>
</evidence>
<dbReference type="PANTHER" id="PTHR43065">
    <property type="entry name" value="SENSOR HISTIDINE KINASE"/>
    <property type="match status" value="1"/>
</dbReference>